<organism evidence="2 3">
    <name type="scientific">Rhodotorula toruloides</name>
    <name type="common">Yeast</name>
    <name type="synonym">Rhodosporidium toruloides</name>
    <dbReference type="NCBI Taxonomy" id="5286"/>
    <lineage>
        <taxon>Eukaryota</taxon>
        <taxon>Fungi</taxon>
        <taxon>Dikarya</taxon>
        <taxon>Basidiomycota</taxon>
        <taxon>Pucciniomycotina</taxon>
        <taxon>Microbotryomycetes</taxon>
        <taxon>Sporidiobolales</taxon>
        <taxon>Sporidiobolaceae</taxon>
        <taxon>Rhodotorula</taxon>
    </lineage>
</organism>
<proteinExistence type="predicted"/>
<accession>A0A0K3CDF3</accession>
<evidence type="ECO:0000313" key="3">
    <source>
        <dbReference type="Proteomes" id="UP000199069"/>
    </source>
</evidence>
<dbReference type="OMA" id="ELHEHIF"/>
<keyword evidence="1" id="KW-0175">Coiled coil</keyword>
<dbReference type="AlphaFoldDB" id="A0A0K3CDF3"/>
<gene>
    <name evidence="2" type="primary">FGENESH: predicted gene_5.339</name>
    <name evidence="2" type="ORF">BN2166_0027940</name>
</gene>
<keyword evidence="3" id="KW-1185">Reference proteome</keyword>
<dbReference type="Gene3D" id="3.80.10.10">
    <property type="entry name" value="Ribonuclease Inhibitor"/>
    <property type="match status" value="1"/>
</dbReference>
<feature type="coiled-coil region" evidence="1">
    <location>
        <begin position="468"/>
        <end position="495"/>
    </location>
</feature>
<feature type="non-terminal residue" evidence="2">
    <location>
        <position position="1"/>
    </location>
</feature>
<dbReference type="EMBL" id="CWKI01000005">
    <property type="protein sequence ID" value="CTR06933.1"/>
    <property type="molecule type" value="Genomic_DNA"/>
</dbReference>
<sequence length="509" mass="57561">RGTVFDITAEPPTMPPPAATTTILSLPPELHEHIFSFLSLDKAGKRHICRAFLPFTRRNLFRTANLSSARSINRFHHLLSPARPKSAARLANSTQDDKDLGLMVKTLGCTRIDYVECPHDDDAELTVAMRKILSLVRECTEMTLSGSGLLRVLLPSKRGGASLPHLTTLRLVELDSEYDDLFNMSRLSRLNRFRSLRHLDMHIDLDFEDEIDVAKPVKARPLVYITSLHLDAGPSLDTPAARNFISHLSNLERLHLELEDLVDLGSFLQACPTQRLTELNISFVDWFDIDDEDSFSPIDADLARFTNLQHLILGRDTFSRSCELFPILAAHLHALRSLEFIEECDLVASKLIAYVAAKGGGTSRALERVKVDAFYARADPIPSEVPNNPDVRAGTFKFSERWHLPAWTSDFTLADAKELVAVGQEVGVKIEGRLLQAIEVEALREREEDYLQERREEVLYSLRALFEVEDEDGSLKEAEERWAAAEREWEDQQDEVLYGVRGLYGEDDE</sequence>
<evidence type="ECO:0000313" key="2">
    <source>
        <dbReference type="EMBL" id="CTR06933.1"/>
    </source>
</evidence>
<evidence type="ECO:0000256" key="1">
    <source>
        <dbReference type="SAM" id="Coils"/>
    </source>
</evidence>
<protein>
    <submittedName>
        <fullName evidence="2">FGENESH: predicted gene_5.339 protein</fullName>
    </submittedName>
</protein>
<name>A0A0K3CDF3_RHOTO</name>
<reference evidence="2 3" key="1">
    <citation type="submission" date="2015-07" db="EMBL/GenBank/DDBJ databases">
        <authorList>
            <person name="Cajimat M.N.B."/>
            <person name="Milazzo M.L."/>
            <person name="Fulhorst C.F."/>
        </authorList>
    </citation>
    <scope>NUCLEOTIDE SEQUENCE [LARGE SCALE GENOMIC DNA]</scope>
    <source>
        <strain evidence="2">Single colony</strain>
    </source>
</reference>
<dbReference type="InterPro" id="IPR032675">
    <property type="entry name" value="LRR_dom_sf"/>
</dbReference>
<dbReference type="Proteomes" id="UP000199069">
    <property type="component" value="Unassembled WGS sequence"/>
</dbReference>
<dbReference type="SUPFAM" id="SSF52058">
    <property type="entry name" value="L domain-like"/>
    <property type="match status" value="1"/>
</dbReference>